<sequence>MEATIQSNPMDVDKGEARPNPEVPSLPQERHIWRMPELSPIPQGGRNRNITMPIQTLVQRSQRRGVGNMPKPLEGGHELLLTHKELSGSGEDHRTLRRMEPIVLQRQSQKDKELVEELKSFICRPEEGIENDPSFGRRSSGIYKLQTSSRSIQREAQRTSGEEERSQEPLRKGKRQRKLAQTLPTRVQDSQIGAFSHGQCLQYGQDSYGIHSQRAGKDEQDFSTQIIDERQFVKSSIDVEIGKFYGKLNTITSDISELKRNDKNYTEWYKLTNVRLDSITNTWDRIERKFQAQNDEMEDISILNINDQLRILKDHVLEIINSTNKFATHLEKVTVKGRGKE</sequence>
<feature type="compositionally biased region" description="Basic and acidic residues" evidence="1">
    <location>
        <begin position="152"/>
        <end position="171"/>
    </location>
</feature>
<reference evidence="2" key="1">
    <citation type="submission" date="2021-03" db="EMBL/GenBank/DDBJ databases">
        <title>Draft genome sequence of rust myrtle Austropuccinia psidii MF-1, a brazilian biotype.</title>
        <authorList>
            <person name="Quecine M.C."/>
            <person name="Pachon D.M.R."/>
            <person name="Bonatelli M.L."/>
            <person name="Correr F.H."/>
            <person name="Franceschini L.M."/>
            <person name="Leite T.F."/>
            <person name="Margarido G.R.A."/>
            <person name="Almeida C.A."/>
            <person name="Ferrarezi J.A."/>
            <person name="Labate C.A."/>
        </authorList>
    </citation>
    <scope>NUCLEOTIDE SEQUENCE</scope>
    <source>
        <strain evidence="2">MF-1</strain>
    </source>
</reference>
<feature type="region of interest" description="Disordered" evidence="1">
    <location>
        <begin position="127"/>
        <end position="188"/>
    </location>
</feature>
<dbReference type="Proteomes" id="UP000765509">
    <property type="component" value="Unassembled WGS sequence"/>
</dbReference>
<evidence type="ECO:0000256" key="1">
    <source>
        <dbReference type="SAM" id="MobiDB-lite"/>
    </source>
</evidence>
<gene>
    <name evidence="2" type="ORF">O181_100643</name>
</gene>
<dbReference type="EMBL" id="AVOT02070243">
    <property type="protein sequence ID" value="MBW0560928.1"/>
    <property type="molecule type" value="Genomic_DNA"/>
</dbReference>
<keyword evidence="3" id="KW-1185">Reference proteome</keyword>
<comment type="caution">
    <text evidence="2">The sequence shown here is derived from an EMBL/GenBank/DDBJ whole genome shotgun (WGS) entry which is preliminary data.</text>
</comment>
<feature type="region of interest" description="Disordered" evidence="1">
    <location>
        <begin position="1"/>
        <end position="33"/>
    </location>
</feature>
<evidence type="ECO:0000313" key="2">
    <source>
        <dbReference type="EMBL" id="MBW0560928.1"/>
    </source>
</evidence>
<evidence type="ECO:0000313" key="3">
    <source>
        <dbReference type="Proteomes" id="UP000765509"/>
    </source>
</evidence>
<accession>A0A9Q3PGB4</accession>
<dbReference type="AlphaFoldDB" id="A0A9Q3PGB4"/>
<proteinExistence type="predicted"/>
<name>A0A9Q3PGB4_9BASI</name>
<organism evidence="2 3">
    <name type="scientific">Austropuccinia psidii MF-1</name>
    <dbReference type="NCBI Taxonomy" id="1389203"/>
    <lineage>
        <taxon>Eukaryota</taxon>
        <taxon>Fungi</taxon>
        <taxon>Dikarya</taxon>
        <taxon>Basidiomycota</taxon>
        <taxon>Pucciniomycotina</taxon>
        <taxon>Pucciniomycetes</taxon>
        <taxon>Pucciniales</taxon>
        <taxon>Sphaerophragmiaceae</taxon>
        <taxon>Austropuccinia</taxon>
    </lineage>
</organism>
<protein>
    <submittedName>
        <fullName evidence="2">Uncharacterized protein</fullName>
    </submittedName>
</protein>